<keyword evidence="1" id="KW-1133">Transmembrane helix</keyword>
<feature type="transmembrane region" description="Helical" evidence="1">
    <location>
        <begin position="87"/>
        <end position="105"/>
    </location>
</feature>
<dbReference type="PANTHER" id="PTHR14969">
    <property type="entry name" value="SPHINGOSINE-1-PHOSPHATE PHOSPHOHYDROLASE"/>
    <property type="match status" value="1"/>
</dbReference>
<reference evidence="3" key="1">
    <citation type="submission" date="2020-02" db="EMBL/GenBank/DDBJ databases">
        <authorList>
            <person name="Meier V. D."/>
        </authorList>
    </citation>
    <scope>NUCLEOTIDE SEQUENCE</scope>
    <source>
        <strain evidence="3">AVDCRST_MAG73</strain>
    </source>
</reference>
<dbReference type="InterPro" id="IPR036938">
    <property type="entry name" value="PAP2/HPO_sf"/>
</dbReference>
<dbReference type="Gene3D" id="1.20.144.10">
    <property type="entry name" value="Phosphatidic acid phosphatase type 2/haloperoxidase"/>
    <property type="match status" value="1"/>
</dbReference>
<dbReference type="Pfam" id="PF01569">
    <property type="entry name" value="PAP2"/>
    <property type="match status" value="1"/>
</dbReference>
<name>A0A6J4UUB0_9BACT</name>
<feature type="transmembrane region" description="Helical" evidence="1">
    <location>
        <begin position="28"/>
        <end position="49"/>
    </location>
</feature>
<dbReference type="PANTHER" id="PTHR14969:SF13">
    <property type="entry name" value="AT30094P"/>
    <property type="match status" value="1"/>
</dbReference>
<evidence type="ECO:0000259" key="2">
    <source>
        <dbReference type="SMART" id="SM00014"/>
    </source>
</evidence>
<gene>
    <name evidence="3" type="ORF">AVDCRST_MAG73-3670</name>
</gene>
<protein>
    <recommendedName>
        <fullName evidence="2">Phosphatidic acid phosphatase type 2/haloperoxidase domain-containing protein</fullName>
    </recommendedName>
</protein>
<dbReference type="EMBL" id="CADCWE010000242">
    <property type="protein sequence ID" value="CAA9560687.1"/>
    <property type="molecule type" value="Genomic_DNA"/>
</dbReference>
<sequence length="690" mass="74910">MALAARHLPNYKRTTVAMPRVADLPRPGIRGLGLGATALFLVFLVDALLHPRAFFDLALMKAIQTVSLPGLHPGVDFVNELTGSRGAIAVWAVSIALFAGLRWWIPALGMMTLPVGGVINEAVGALLVTRTRPHLAELARDSGNHAERSFPSGHVMGAVMFYGFLFVVAGRIGFRPLRLAVRSGALAVLAAVGFSRVWDGAHWPTDVLGAYALGAMALSVLLALYARLDAAVGHLPLIRAERLAHDETRPHAHALTSLVLFERDTVAKVYAPGLIPTAIYWLAFQAPFPYVRNRAALKAAVQRRNLAALLTRAWYGEARVARALGVETIGGREALVSERIAGGAPTDRAKAKAFLTDLRTRFEAAGLPTWQIDPRQPRAIDNVLETPDGRYVVVDLESGLVSPMASKLTWTRALRRGLIPFYDEVFFDVTRAYVAQTEGSLRAALGEDGFADLEFTLDAAERDAAAWHATEPRLWSKALRFGITWFSVRAWKTRLAGGHEKGNAWIEQAVATWEAEGRISAPEAATLRTQIAEPTFQLMLPYLGAQILVSIPLRFPFGSIVRPLMVLGALGAATVKLARRRIDGAAWKRAWSIHSPLVMLLSAVPGFGSFAYLAAKPVRANRLLLRAVGDAALQKVPWNLAERTGLRRIVTHGRPAQTAAPRRHRRPRLVATGPYVPASSTEAVEGAHAA</sequence>
<organism evidence="3">
    <name type="scientific">uncultured Thermomicrobiales bacterium</name>
    <dbReference type="NCBI Taxonomy" id="1645740"/>
    <lineage>
        <taxon>Bacteria</taxon>
        <taxon>Pseudomonadati</taxon>
        <taxon>Thermomicrobiota</taxon>
        <taxon>Thermomicrobia</taxon>
        <taxon>Thermomicrobiales</taxon>
        <taxon>environmental samples</taxon>
    </lineage>
</organism>
<dbReference type="SMART" id="SM00014">
    <property type="entry name" value="acidPPc"/>
    <property type="match status" value="1"/>
</dbReference>
<feature type="domain" description="Phosphatidic acid phosphatase type 2/haloperoxidase" evidence="2">
    <location>
        <begin position="105"/>
        <end position="222"/>
    </location>
</feature>
<keyword evidence="1" id="KW-0812">Transmembrane</keyword>
<accession>A0A6J4UUB0</accession>
<feature type="transmembrane region" description="Helical" evidence="1">
    <location>
        <begin position="179"/>
        <end position="198"/>
    </location>
</feature>
<evidence type="ECO:0000313" key="3">
    <source>
        <dbReference type="EMBL" id="CAA9560687.1"/>
    </source>
</evidence>
<feature type="transmembrane region" description="Helical" evidence="1">
    <location>
        <begin position="210"/>
        <end position="228"/>
    </location>
</feature>
<evidence type="ECO:0000256" key="1">
    <source>
        <dbReference type="SAM" id="Phobius"/>
    </source>
</evidence>
<dbReference type="SUPFAM" id="SSF48317">
    <property type="entry name" value="Acid phosphatase/Vanadium-dependent haloperoxidase"/>
    <property type="match status" value="1"/>
</dbReference>
<keyword evidence="1" id="KW-0472">Membrane</keyword>
<dbReference type="AlphaFoldDB" id="A0A6J4UUB0"/>
<feature type="transmembrane region" description="Helical" evidence="1">
    <location>
        <begin position="154"/>
        <end position="172"/>
    </location>
</feature>
<proteinExistence type="predicted"/>
<dbReference type="InterPro" id="IPR000326">
    <property type="entry name" value="PAP2/HPO"/>
</dbReference>
<dbReference type="CDD" id="cd03392">
    <property type="entry name" value="PAP2_like_2"/>
    <property type="match status" value="1"/>
</dbReference>